<feature type="region of interest" description="Disordered" evidence="10">
    <location>
        <begin position="755"/>
        <end position="787"/>
    </location>
</feature>
<dbReference type="Gene3D" id="3.40.50.300">
    <property type="entry name" value="P-loop containing nucleotide triphosphate hydrolases"/>
    <property type="match status" value="4"/>
</dbReference>
<organism evidence="13 14">
    <name type="scientific">Micrococcus lylae</name>
    <dbReference type="NCBI Taxonomy" id="1273"/>
    <lineage>
        <taxon>Bacteria</taxon>
        <taxon>Bacillati</taxon>
        <taxon>Actinomycetota</taxon>
        <taxon>Actinomycetes</taxon>
        <taxon>Micrococcales</taxon>
        <taxon>Micrococcaceae</taxon>
        <taxon>Micrococcus</taxon>
    </lineage>
</organism>
<keyword evidence="2" id="KW-1003">Cell membrane</keyword>
<dbReference type="InterPro" id="IPR027417">
    <property type="entry name" value="P-loop_NTPase"/>
</dbReference>
<comment type="caution">
    <text evidence="13">The sequence shown here is derived from an EMBL/GenBank/DDBJ whole genome shotgun (WGS) entry which is preliminary data.</text>
</comment>
<keyword evidence="8 11" id="KW-0472">Membrane</keyword>
<reference evidence="13 14" key="1">
    <citation type="submission" date="2019-03" db="EMBL/GenBank/DDBJ databases">
        <title>Reclassification of Micrococcus aloeverae and Micrococcus yunnanensis as later heterotypic synonyms of Micrococcus luteus.</title>
        <authorList>
            <person name="Huang C.-H."/>
        </authorList>
    </citation>
    <scope>NUCLEOTIDE SEQUENCE [LARGE SCALE GENOMIC DNA]</scope>
    <source>
        <strain evidence="13 14">BCRC 12151</strain>
    </source>
</reference>
<keyword evidence="7 11" id="KW-1133">Transmembrane helix</keyword>
<evidence type="ECO:0000256" key="5">
    <source>
        <dbReference type="ARBA" id="ARBA00022741"/>
    </source>
</evidence>
<dbReference type="PANTHER" id="PTHR22683">
    <property type="entry name" value="SPORULATION PROTEIN RELATED"/>
    <property type="match status" value="1"/>
</dbReference>
<dbReference type="NCBIfam" id="TIGR03925">
    <property type="entry name" value="T7SS_EccC_b"/>
    <property type="match status" value="1"/>
</dbReference>
<dbReference type="SMART" id="SM00382">
    <property type="entry name" value="AAA"/>
    <property type="match status" value="2"/>
</dbReference>
<evidence type="ECO:0000256" key="2">
    <source>
        <dbReference type="ARBA" id="ARBA00022475"/>
    </source>
</evidence>
<dbReference type="PROSITE" id="PS50901">
    <property type="entry name" value="FTSK"/>
    <property type="match status" value="2"/>
</dbReference>
<dbReference type="Proteomes" id="UP000297477">
    <property type="component" value="Unassembled WGS sequence"/>
</dbReference>
<feature type="domain" description="FtsK" evidence="12">
    <location>
        <begin position="481"/>
        <end position="685"/>
    </location>
</feature>
<dbReference type="InterPro" id="IPR023836">
    <property type="entry name" value="EccCa-like_Actinobacteria"/>
</dbReference>
<proteinExistence type="predicted"/>
<accession>A0ABY2JWT8</accession>
<dbReference type="RefSeq" id="WP_067191629.1">
    <property type="nucleotide sequence ID" value="NZ_SPKT01000033.1"/>
</dbReference>
<evidence type="ECO:0000256" key="3">
    <source>
        <dbReference type="ARBA" id="ARBA00022692"/>
    </source>
</evidence>
<name>A0ABY2JWT8_9MICC</name>
<dbReference type="EMBL" id="SPKT01000033">
    <property type="protein sequence ID" value="TFH97901.1"/>
    <property type="molecule type" value="Genomic_DNA"/>
</dbReference>
<evidence type="ECO:0000256" key="11">
    <source>
        <dbReference type="SAM" id="Phobius"/>
    </source>
</evidence>
<protein>
    <submittedName>
        <fullName evidence="13">Type VII secretion protein EccCa</fullName>
    </submittedName>
</protein>
<dbReference type="InterPro" id="IPR002543">
    <property type="entry name" value="FtsK_dom"/>
</dbReference>
<evidence type="ECO:0000256" key="10">
    <source>
        <dbReference type="SAM" id="MobiDB-lite"/>
    </source>
</evidence>
<evidence type="ECO:0000313" key="13">
    <source>
        <dbReference type="EMBL" id="TFH97901.1"/>
    </source>
</evidence>
<evidence type="ECO:0000313" key="14">
    <source>
        <dbReference type="Proteomes" id="UP000297477"/>
    </source>
</evidence>
<dbReference type="InterPro" id="IPR050206">
    <property type="entry name" value="FtsK/SpoIIIE/SftA"/>
</dbReference>
<evidence type="ECO:0000256" key="8">
    <source>
        <dbReference type="ARBA" id="ARBA00023136"/>
    </source>
</evidence>
<keyword evidence="3 11" id="KW-0812">Transmembrane</keyword>
<dbReference type="NCBIfam" id="TIGR03924">
    <property type="entry name" value="T7SS_EccC_a"/>
    <property type="match status" value="1"/>
</dbReference>
<dbReference type="InterPro" id="IPR003593">
    <property type="entry name" value="AAA+_ATPase"/>
</dbReference>
<feature type="binding site" evidence="9">
    <location>
        <begin position="874"/>
        <end position="881"/>
    </location>
    <ligand>
        <name>ATP</name>
        <dbReference type="ChEBI" id="CHEBI:30616"/>
    </ligand>
</feature>
<comment type="subcellular location">
    <subcellularLocation>
        <location evidence="1">Cell membrane</location>
        <topology evidence="1">Multi-pass membrane protein</topology>
    </subcellularLocation>
</comment>
<dbReference type="SUPFAM" id="SSF52540">
    <property type="entry name" value="P-loop containing nucleoside triphosphate hydrolases"/>
    <property type="match status" value="2"/>
</dbReference>
<keyword evidence="6 9" id="KW-0067">ATP-binding</keyword>
<evidence type="ECO:0000256" key="9">
    <source>
        <dbReference type="PROSITE-ProRule" id="PRU00289"/>
    </source>
</evidence>
<feature type="compositionally biased region" description="Basic residues" evidence="10">
    <location>
        <begin position="1"/>
        <end position="10"/>
    </location>
</feature>
<evidence type="ECO:0000256" key="7">
    <source>
        <dbReference type="ARBA" id="ARBA00022989"/>
    </source>
</evidence>
<feature type="domain" description="FtsK" evidence="12">
    <location>
        <begin position="856"/>
        <end position="1047"/>
    </location>
</feature>
<sequence length="1366" mass="148977">MTRRLVHRPGRTVPPERALPDDTITGPQPVDPATDQGSGPNLLMIVPMVAAAASMLTMMAFRQSPFAAVGALAMVATLTAMLFLYASQAGKERRRRATLQDTYTRYLDRTRRRLIAEDDEARHVAAAASPPPQALIDVIRRPDRLWERRRTDEDFLQTRIGLGARPIRSLRVAVQDSATQVQNEFMLNQAEALARRFSTTDGMPVTIPLDSLGNLAVVGTREFGLTAARSLVLGACAQQAPEDLVVALLVPRDRREDWEWFDRLPHARVVDPGSPTGERSLVSEDVDGLMRMLRADLTRRAGIAAETLRASTRSGRAAPELSRLLVVVDSFGEHASGLPIEGSHLPLSARGITLLTLVQDRLDEPSDVRLRLTETGVADITGRPEFRIDDARQDSGRPTVSHGQLDTFDDQTALGLAVDLSPLRLSADSLEHAEDDRSSTQTFLQMLGLSPDLTLEEIRHQWRPRGQDEFLRVPIGEDDRGDPVYLDLKEAAQLGMGPHGLCVGATGSGKSELLRALVFALLASHAPEKMSMLLVDFKGGATFAPFHGAPHVTGIITNLSDDLSLVERVYASLSGEILRRQEVLKSAGNLANITDYQAYRDRETAQGRSVEPLPHLIVIIDEFGELLTARPDFIDLFLSIGRIGRSIGVHLLLSSQRIESGKLRGLETYLSYRLGLRTLSESESRTVLDTPDAFHLPPLPGFGYLRVDTSVYSRFRSGYVSSPLEDEAEAREHHARAQTVVDEVPPALPVPAYGPDLAEPTQEEEPELSVGRAADAEPETERQGDPAPTIMESLMDRLREVPSPVEPLWLPPLPETLTLDQAVGEVTETDHGLRLAAQEPLEVPIGLVDDPEQQWQGLWTLDFTAGSGHLIVQGGPRTGKTTLLQTIVSSLALTHTPQQVGIYCVDLLGSGLLPLQGLPHVGGVAIRTNKEMVTRTLRELSGMLTLRERLFEAEGIDSMVTLRRRHADGSLPQLASADIFLVLDGYGLVNEEFSELTPVLNGLIGRGAAYGIHVITAVSRQNEVRSTQQSYFSHRVELHLPSPTDSAIDRKVAEKVRENTPGRGISMNRLHGQVALPRIDGDADAATVTEGLTALAERVAASVRGRAMAVRVLPTEAVRPPLAQLERPEQLPLGLLEDDLSVRSLAIDGRERHLLAFGDAQTGRSSMLRQLASHLCQTHADTEMMAVVYDPRGELKGAVPDDYVAGYAGNATVAVNLTRALVTELQKRQSKDPADDSPMRKARIVVLVDDYDVLTVGGESPLAPLIPYLPMSAELNLNVFVSRRMKGASRALYERFITSLLASEAVTLMLSGDRSEGVLVDGLRPRRLPPGRGLLVGSSGHHETVQTFMGHESDNSDGTPAGNTDQ</sequence>
<evidence type="ECO:0000256" key="1">
    <source>
        <dbReference type="ARBA" id="ARBA00004651"/>
    </source>
</evidence>
<evidence type="ECO:0000256" key="4">
    <source>
        <dbReference type="ARBA" id="ARBA00022737"/>
    </source>
</evidence>
<dbReference type="InterPro" id="IPR023837">
    <property type="entry name" value="EccCb-like_Actinobacteria"/>
</dbReference>
<gene>
    <name evidence="13" type="primary">eccCa</name>
    <name evidence="13" type="ORF">E4A49_11300</name>
</gene>
<keyword evidence="14" id="KW-1185">Reference proteome</keyword>
<feature type="transmembrane region" description="Helical" evidence="11">
    <location>
        <begin position="67"/>
        <end position="86"/>
    </location>
</feature>
<feature type="binding site" evidence="9">
    <location>
        <begin position="504"/>
        <end position="511"/>
    </location>
    <ligand>
        <name>ATP</name>
        <dbReference type="ChEBI" id="CHEBI:30616"/>
    </ligand>
</feature>
<evidence type="ECO:0000259" key="12">
    <source>
        <dbReference type="PROSITE" id="PS50901"/>
    </source>
</evidence>
<dbReference type="PANTHER" id="PTHR22683:SF1">
    <property type="entry name" value="TYPE VII SECRETION SYSTEM PROTEIN ESSC"/>
    <property type="match status" value="1"/>
</dbReference>
<keyword evidence="4" id="KW-0677">Repeat</keyword>
<keyword evidence="5 9" id="KW-0547">Nucleotide-binding</keyword>
<feature type="region of interest" description="Disordered" evidence="10">
    <location>
        <begin position="1"/>
        <end position="38"/>
    </location>
</feature>
<evidence type="ECO:0000256" key="6">
    <source>
        <dbReference type="ARBA" id="ARBA00022840"/>
    </source>
</evidence>
<dbReference type="Pfam" id="PF01580">
    <property type="entry name" value="FtsK_SpoIIIE"/>
    <property type="match status" value="2"/>
</dbReference>